<proteinExistence type="predicted"/>
<name>A0A1I4E512_9PROT</name>
<dbReference type="Proteomes" id="UP000199533">
    <property type="component" value="Unassembled WGS sequence"/>
</dbReference>
<protein>
    <submittedName>
        <fullName evidence="1">Uncharacterized protein</fullName>
    </submittedName>
</protein>
<dbReference type="EMBL" id="FOSP01000025">
    <property type="protein sequence ID" value="SFL00040.1"/>
    <property type="molecule type" value="Genomic_DNA"/>
</dbReference>
<reference evidence="2" key="1">
    <citation type="submission" date="2016-10" db="EMBL/GenBank/DDBJ databases">
        <authorList>
            <person name="Varghese N."/>
            <person name="Submissions S."/>
        </authorList>
    </citation>
    <scope>NUCLEOTIDE SEQUENCE [LARGE SCALE GENOMIC DNA]</scope>
    <source>
        <strain evidence="2">Nm69</strain>
    </source>
</reference>
<keyword evidence="2" id="KW-1185">Reference proteome</keyword>
<dbReference type="STRING" id="52441.SAMN05216302_102540"/>
<evidence type="ECO:0000313" key="2">
    <source>
        <dbReference type="Proteomes" id="UP000199533"/>
    </source>
</evidence>
<dbReference type="OrthoDB" id="8547997at2"/>
<gene>
    <name evidence="1" type="ORF">SAMN05216302_102540</name>
</gene>
<sequence>MQPTVVMNHHRQTAIIVAKSGKKLQIIKLGKGRLTVASLSATEIEKQGYKVSHYSPDQAARSYLEHGAGVSKRARKHLEEISRHKFSDTLILT</sequence>
<dbReference type="RefSeq" id="WP_139218572.1">
    <property type="nucleotide sequence ID" value="NZ_FOSP01000025.1"/>
</dbReference>
<dbReference type="AlphaFoldDB" id="A0A1I4E512"/>
<accession>A0A1I4E512</accession>
<evidence type="ECO:0000313" key="1">
    <source>
        <dbReference type="EMBL" id="SFL00040.1"/>
    </source>
</evidence>
<organism evidence="1 2">
    <name type="scientific">Nitrosomonas aestuarii</name>
    <dbReference type="NCBI Taxonomy" id="52441"/>
    <lineage>
        <taxon>Bacteria</taxon>
        <taxon>Pseudomonadati</taxon>
        <taxon>Pseudomonadota</taxon>
        <taxon>Betaproteobacteria</taxon>
        <taxon>Nitrosomonadales</taxon>
        <taxon>Nitrosomonadaceae</taxon>
        <taxon>Nitrosomonas</taxon>
    </lineage>
</organism>